<dbReference type="AlphaFoldDB" id="A0A060QLF4"/>
<name>A0A060QLF4_9PROT</name>
<feature type="domain" description="Peptidase M20 dimerisation" evidence="9">
    <location>
        <begin position="232"/>
        <end position="324"/>
    </location>
</feature>
<dbReference type="EMBL" id="CBLX010000023">
    <property type="protein sequence ID" value="CDG40691.1"/>
    <property type="molecule type" value="Genomic_DNA"/>
</dbReference>
<keyword evidence="4 7" id="KW-0479">Metal-binding</keyword>
<organism evidence="10 11">
    <name type="scientific">Asaia bogorensis</name>
    <dbReference type="NCBI Taxonomy" id="91915"/>
    <lineage>
        <taxon>Bacteria</taxon>
        <taxon>Pseudomonadati</taxon>
        <taxon>Pseudomonadota</taxon>
        <taxon>Alphaproteobacteria</taxon>
        <taxon>Acetobacterales</taxon>
        <taxon>Acetobacteraceae</taxon>
        <taxon>Asaia</taxon>
    </lineage>
</organism>
<gene>
    <name evidence="10" type="ORF">ASAP_2646</name>
</gene>
<dbReference type="GO" id="GO:0016813">
    <property type="term" value="F:hydrolase activity, acting on carbon-nitrogen (but not peptide) bonds, in linear amidines"/>
    <property type="evidence" value="ECO:0007669"/>
    <property type="project" value="InterPro"/>
</dbReference>
<reference evidence="10 11" key="1">
    <citation type="journal article" date="2014" name="Genome Biol. Evol.">
        <title>Acetic acid bacteria genomes reveal functional traits for adaptation to life in insect guts.</title>
        <authorList>
            <person name="Chouaia B."/>
            <person name="Gaiarsa S."/>
            <person name="Crotti E."/>
            <person name="Comandatore F."/>
            <person name="Degli Esposti M."/>
            <person name="Ricci I."/>
            <person name="Alma A."/>
            <person name="Favia G."/>
            <person name="Bandi C."/>
            <person name="Daffonchio D."/>
        </authorList>
    </citation>
    <scope>NUCLEOTIDE SEQUENCE [LARGE SCALE GENOMIC DNA]</scope>
    <source>
        <strain evidence="10 11">SF2.1</strain>
    </source>
</reference>
<dbReference type="Pfam" id="PF07687">
    <property type="entry name" value="M20_dimer"/>
    <property type="match status" value="1"/>
</dbReference>
<comment type="caution">
    <text evidence="10">The sequence shown here is derived from an EMBL/GenBank/DDBJ whole genome shotgun (WGS) entry which is preliminary data.</text>
</comment>
<dbReference type="InterPro" id="IPR011650">
    <property type="entry name" value="Peptidase_M20_dimer"/>
</dbReference>
<keyword evidence="5 10" id="KW-0378">Hydrolase</keyword>
<dbReference type="InterPro" id="IPR036264">
    <property type="entry name" value="Bact_exopeptidase_dim_dom"/>
</dbReference>
<feature type="binding site" evidence="7">
    <location>
        <position position="99"/>
    </location>
    <ligand>
        <name>Zn(2+)</name>
        <dbReference type="ChEBI" id="CHEBI:29105"/>
        <label>1</label>
    </ligand>
</feature>
<dbReference type="NCBIfam" id="TIGR01879">
    <property type="entry name" value="hydantase"/>
    <property type="match status" value="1"/>
</dbReference>
<feature type="binding site" evidence="7">
    <location>
        <position position="110"/>
    </location>
    <ligand>
        <name>Zn(2+)</name>
        <dbReference type="ChEBI" id="CHEBI:29105"/>
        <label>2</label>
    </ligand>
</feature>
<dbReference type="Pfam" id="PF01546">
    <property type="entry name" value="Peptidase_M20"/>
    <property type="match status" value="1"/>
</dbReference>
<dbReference type="PANTHER" id="PTHR32494">
    <property type="entry name" value="ALLANTOATE DEIMINASE-RELATED"/>
    <property type="match status" value="1"/>
</dbReference>
<proteinExistence type="inferred from homology"/>
<comment type="subunit">
    <text evidence="3">Homodimer.</text>
</comment>
<keyword evidence="7" id="KW-0862">Zinc</keyword>
<protein>
    <submittedName>
        <fullName evidence="10">N-carbamoyl-L-amino acid hydrolase</fullName>
        <ecNumber evidence="10">3.5.1.87</ecNumber>
    </submittedName>
</protein>
<dbReference type="InterPro" id="IPR010158">
    <property type="entry name" value="Amidase_Cbmase"/>
</dbReference>
<dbReference type="eggNOG" id="COG0624">
    <property type="taxonomic scope" value="Bacteria"/>
</dbReference>
<comment type="similarity">
    <text evidence="2">Belongs to the peptidase M20 family.</text>
</comment>
<dbReference type="Gene3D" id="3.40.630.10">
    <property type="entry name" value="Zn peptidases"/>
    <property type="match status" value="1"/>
</dbReference>
<feature type="binding site" evidence="7">
    <location>
        <position position="145"/>
    </location>
    <ligand>
        <name>Zn(2+)</name>
        <dbReference type="ChEBI" id="CHEBI:29105"/>
        <label>2</label>
    </ligand>
</feature>
<dbReference type="GO" id="GO:0050538">
    <property type="term" value="F:N-carbamoyl-L-amino-acid hydrolase activity"/>
    <property type="evidence" value="ECO:0007669"/>
    <property type="project" value="UniProtKB-EC"/>
</dbReference>
<dbReference type="CDD" id="cd03884">
    <property type="entry name" value="M20_bAS"/>
    <property type="match status" value="1"/>
</dbReference>
<evidence type="ECO:0000313" key="10">
    <source>
        <dbReference type="EMBL" id="CDG40691.1"/>
    </source>
</evidence>
<evidence type="ECO:0000256" key="7">
    <source>
        <dbReference type="PIRSR" id="PIRSR001235-1"/>
    </source>
</evidence>
<keyword evidence="6" id="KW-0464">Manganese</keyword>
<dbReference type="PIRSF" id="PIRSF001235">
    <property type="entry name" value="Amidase_carbamoylase"/>
    <property type="match status" value="1"/>
</dbReference>
<dbReference type="EC" id="3.5.1.87" evidence="10"/>
<dbReference type="InterPro" id="IPR002933">
    <property type="entry name" value="Peptidase_M20"/>
</dbReference>
<evidence type="ECO:0000313" key="11">
    <source>
        <dbReference type="Proteomes" id="UP000027583"/>
    </source>
</evidence>
<evidence type="ECO:0000256" key="8">
    <source>
        <dbReference type="PIRSR" id="PIRSR001235-2"/>
    </source>
</evidence>
<dbReference type="PANTHER" id="PTHR32494:SF19">
    <property type="entry name" value="ALLANTOATE DEIMINASE-RELATED"/>
    <property type="match status" value="1"/>
</dbReference>
<dbReference type="Gene3D" id="3.30.70.360">
    <property type="match status" value="1"/>
</dbReference>
<evidence type="ECO:0000256" key="5">
    <source>
        <dbReference type="ARBA" id="ARBA00022801"/>
    </source>
</evidence>
<feature type="binding site" evidence="7">
    <location>
        <position position="207"/>
    </location>
    <ligand>
        <name>Zn(2+)</name>
        <dbReference type="ChEBI" id="CHEBI:29105"/>
        <label>1</label>
    </ligand>
</feature>
<reference evidence="10 11" key="2">
    <citation type="journal article" date="2014" name="PLoS ONE">
        <title>Evolution of mitochondria reconstructed from the energy metabolism of living bacteria.</title>
        <authorList>
            <person name="Degli Esposti M."/>
            <person name="Chouaia B."/>
            <person name="Comandatore F."/>
            <person name="Crotti E."/>
            <person name="Sassera D."/>
            <person name="Lievens P.M."/>
            <person name="Daffonchio D."/>
            <person name="Bandi C."/>
        </authorList>
    </citation>
    <scope>NUCLEOTIDE SEQUENCE [LARGE SCALE GENOMIC DNA]</scope>
    <source>
        <strain evidence="10 11">SF2.1</strain>
    </source>
</reference>
<accession>A0A060QLF4</accession>
<evidence type="ECO:0000256" key="2">
    <source>
        <dbReference type="ARBA" id="ARBA00006153"/>
    </source>
</evidence>
<dbReference type="SUPFAM" id="SSF53187">
    <property type="entry name" value="Zn-dependent exopeptidases"/>
    <property type="match status" value="1"/>
</dbReference>
<comment type="cofactor">
    <cofactor evidence="1">
        <name>Mn(2+)</name>
        <dbReference type="ChEBI" id="CHEBI:29035"/>
    </cofactor>
</comment>
<evidence type="ECO:0000256" key="4">
    <source>
        <dbReference type="ARBA" id="ARBA00022723"/>
    </source>
</evidence>
<evidence type="ECO:0000256" key="6">
    <source>
        <dbReference type="ARBA" id="ARBA00023211"/>
    </source>
</evidence>
<feature type="binding site" evidence="8">
    <location>
        <position position="291"/>
    </location>
    <ligand>
        <name>allantoate</name>
        <dbReference type="ChEBI" id="CHEBI:17536"/>
    </ligand>
</feature>
<evidence type="ECO:0000259" key="9">
    <source>
        <dbReference type="Pfam" id="PF07687"/>
    </source>
</evidence>
<evidence type="ECO:0000256" key="1">
    <source>
        <dbReference type="ARBA" id="ARBA00001936"/>
    </source>
</evidence>
<comment type="cofactor">
    <cofactor evidence="7">
        <name>Zn(2+)</name>
        <dbReference type="ChEBI" id="CHEBI:29105"/>
    </cofactor>
    <text evidence="7">Binds 2 Zn(2+) ions per subunit.</text>
</comment>
<dbReference type="GO" id="GO:0046872">
    <property type="term" value="F:metal ion binding"/>
    <property type="evidence" value="ECO:0007669"/>
    <property type="project" value="UniProtKB-KW"/>
</dbReference>
<dbReference type="NCBIfam" id="NF006775">
    <property type="entry name" value="PRK09290.2-5"/>
    <property type="match status" value="1"/>
</dbReference>
<feature type="binding site" evidence="8">
    <location>
        <position position="304"/>
    </location>
    <ligand>
        <name>allantoate</name>
        <dbReference type="ChEBI" id="CHEBI:17536"/>
    </ligand>
</feature>
<feature type="binding site" evidence="7">
    <location>
        <position position="399"/>
    </location>
    <ligand>
        <name>Zn(2+)</name>
        <dbReference type="ChEBI" id="CHEBI:29105"/>
        <label>2</label>
    </ligand>
</feature>
<feature type="binding site" evidence="7">
    <location>
        <position position="110"/>
    </location>
    <ligand>
        <name>Zn(2+)</name>
        <dbReference type="ChEBI" id="CHEBI:29105"/>
        <label>1</label>
    </ligand>
</feature>
<dbReference type="SUPFAM" id="SSF55031">
    <property type="entry name" value="Bacterial exopeptidase dimerisation domain"/>
    <property type="match status" value="1"/>
</dbReference>
<evidence type="ECO:0000256" key="3">
    <source>
        <dbReference type="ARBA" id="ARBA00011738"/>
    </source>
</evidence>
<dbReference type="Proteomes" id="UP000027583">
    <property type="component" value="Unassembled WGS sequence"/>
</dbReference>
<sequence length="428" mass="46504">MFFGFAWDILVYMTQIMDIQAGGTRARARCDELGIAPYSDQSDGLFRPYLGPAHRATIGRLAQWMDQAGMSVETDAVGNLVGHYAGVTPDAPVLLIGSHVDSVRDGGRYDGMLGVLLGIETVAYFNERGLRLPFALEVIGFGDEEGSRFPTYMMGSRSAAGMKQQIDDSITDRDGMSLRQVLSDWGLDVSRFHTARRQNVFAYIEAHIEQAPHLERANLPLGLVRGIASQYRFRVTLTGEADHAGTAMHERRDALAAAAEAISAIERIGAQDPVDLVTTVGWLTVENGAPNIVPGKVALTIDIRAVTPGVRESAAQEVSDTLQAICTRRRIRLDIERIQDLAGALCDERLTSLLGRAVEERQGTTPPMLLSQAGHDAMIMANLAPMTMLFIRCKGGISHNPAESVDDADVEAAHQALVTFVTRLGETM</sequence>
<feature type="binding site" evidence="8">
    <location>
        <position position="232"/>
    </location>
    <ligand>
        <name>allantoate</name>
        <dbReference type="ChEBI" id="CHEBI:17536"/>
    </ligand>
</feature>